<reference evidence="3" key="1">
    <citation type="journal article" date="2013" name="Proc. Natl. Acad. Sci. U.S.A.">
        <title>Genome structure and metabolic features in the red seaweed Chondrus crispus shed light on evolution of the Archaeplastida.</title>
        <authorList>
            <person name="Collen J."/>
            <person name="Porcel B."/>
            <person name="Carre W."/>
            <person name="Ball S.G."/>
            <person name="Chaparro C."/>
            <person name="Tonon T."/>
            <person name="Barbeyron T."/>
            <person name="Michel G."/>
            <person name="Noel B."/>
            <person name="Valentin K."/>
            <person name="Elias M."/>
            <person name="Artiguenave F."/>
            <person name="Arun A."/>
            <person name="Aury J.M."/>
            <person name="Barbosa-Neto J.F."/>
            <person name="Bothwell J.H."/>
            <person name="Bouget F.Y."/>
            <person name="Brillet L."/>
            <person name="Cabello-Hurtado F."/>
            <person name="Capella-Gutierrez S."/>
            <person name="Charrier B."/>
            <person name="Cladiere L."/>
            <person name="Cock J.M."/>
            <person name="Coelho S.M."/>
            <person name="Colleoni C."/>
            <person name="Czjzek M."/>
            <person name="Da Silva C."/>
            <person name="Delage L."/>
            <person name="Denoeud F."/>
            <person name="Deschamps P."/>
            <person name="Dittami S.M."/>
            <person name="Gabaldon T."/>
            <person name="Gachon C.M."/>
            <person name="Groisillier A."/>
            <person name="Herve C."/>
            <person name="Jabbari K."/>
            <person name="Katinka M."/>
            <person name="Kloareg B."/>
            <person name="Kowalczyk N."/>
            <person name="Labadie K."/>
            <person name="Leblanc C."/>
            <person name="Lopez P.J."/>
            <person name="McLachlan D.H."/>
            <person name="Meslet-Cladiere L."/>
            <person name="Moustafa A."/>
            <person name="Nehr Z."/>
            <person name="Nyvall Collen P."/>
            <person name="Panaud O."/>
            <person name="Partensky F."/>
            <person name="Poulain J."/>
            <person name="Rensing S.A."/>
            <person name="Rousvoal S."/>
            <person name="Samson G."/>
            <person name="Symeonidi A."/>
            <person name="Weissenbach J."/>
            <person name="Zambounis A."/>
            <person name="Wincker P."/>
            <person name="Boyen C."/>
        </authorList>
    </citation>
    <scope>NUCLEOTIDE SEQUENCE [LARGE SCALE GENOMIC DNA]</scope>
    <source>
        <strain evidence="3">cv. Stackhouse</strain>
    </source>
</reference>
<evidence type="ECO:0000256" key="1">
    <source>
        <dbReference type="SAM" id="MobiDB-lite"/>
    </source>
</evidence>
<gene>
    <name evidence="2" type="ORF">CHC_T00003388001</name>
</gene>
<evidence type="ECO:0000313" key="2">
    <source>
        <dbReference type="EMBL" id="CDF35061.1"/>
    </source>
</evidence>
<dbReference type="AlphaFoldDB" id="R7QCC7"/>
<evidence type="ECO:0000313" key="3">
    <source>
        <dbReference type="Proteomes" id="UP000012073"/>
    </source>
</evidence>
<proteinExistence type="predicted"/>
<organism evidence="2 3">
    <name type="scientific">Chondrus crispus</name>
    <name type="common">Carrageen Irish moss</name>
    <name type="synonym">Polymorpha crispa</name>
    <dbReference type="NCBI Taxonomy" id="2769"/>
    <lineage>
        <taxon>Eukaryota</taxon>
        <taxon>Rhodophyta</taxon>
        <taxon>Florideophyceae</taxon>
        <taxon>Rhodymeniophycidae</taxon>
        <taxon>Gigartinales</taxon>
        <taxon>Gigartinaceae</taxon>
        <taxon>Chondrus</taxon>
    </lineage>
</organism>
<sequence>MAVNRKLIVDRGFVTGGFVSTDSSSRATVGHQKNRRCKYSTLAKIIHLFNQRCPIFFSRSSSRPLPHTLPLPRSVPANRNLRPSFTRPTAPAPPAERRCARPRPGCWRHLLAHDAAHQQISS</sequence>
<dbReference type="GeneID" id="17322595"/>
<dbReference type="Proteomes" id="UP000012073">
    <property type="component" value="Unassembled WGS sequence"/>
</dbReference>
<dbReference type="KEGG" id="ccp:CHC_T00003388001"/>
<protein>
    <submittedName>
        <fullName evidence="2">Uncharacterized protein</fullName>
    </submittedName>
</protein>
<dbReference type="Gramene" id="CDF35061">
    <property type="protein sequence ID" value="CDF35061"/>
    <property type="gene ID" value="CHC_T00003388001"/>
</dbReference>
<feature type="region of interest" description="Disordered" evidence="1">
    <location>
        <begin position="67"/>
        <end position="99"/>
    </location>
</feature>
<accession>R7QCC7</accession>
<dbReference type="RefSeq" id="XP_005714880.1">
    <property type="nucleotide sequence ID" value="XM_005714823.1"/>
</dbReference>
<name>R7QCC7_CHOCR</name>
<dbReference type="EMBL" id="HG001716">
    <property type="protein sequence ID" value="CDF35061.1"/>
    <property type="molecule type" value="Genomic_DNA"/>
</dbReference>
<keyword evidence="3" id="KW-1185">Reference proteome</keyword>